<feature type="compositionally biased region" description="Basic residues" evidence="8">
    <location>
        <begin position="1"/>
        <end position="10"/>
    </location>
</feature>
<gene>
    <name evidence="11" type="ORF">ARGLB_005_00430</name>
</gene>
<feature type="transmembrane region" description="Helical" evidence="9">
    <location>
        <begin position="427"/>
        <end position="448"/>
    </location>
</feature>
<evidence type="ECO:0000256" key="6">
    <source>
        <dbReference type="ARBA" id="ARBA00022989"/>
    </source>
</evidence>
<feature type="transmembrane region" description="Helical" evidence="9">
    <location>
        <begin position="108"/>
        <end position="132"/>
    </location>
</feature>
<feature type="transmembrane region" description="Helical" evidence="9">
    <location>
        <begin position="174"/>
        <end position="193"/>
    </location>
</feature>
<dbReference type="PROSITE" id="PS00216">
    <property type="entry name" value="SUGAR_TRANSPORT_1"/>
    <property type="match status" value="1"/>
</dbReference>
<proteinExistence type="predicted"/>
<feature type="transmembrane region" description="Helical" evidence="9">
    <location>
        <begin position="336"/>
        <end position="355"/>
    </location>
</feature>
<feature type="transmembrane region" description="Helical" evidence="9">
    <location>
        <begin position="74"/>
        <end position="96"/>
    </location>
</feature>
<comment type="subcellular location">
    <subcellularLocation>
        <location evidence="1">Cell membrane</location>
        <topology evidence="1">Multi-pass membrane protein</topology>
    </subcellularLocation>
</comment>
<keyword evidence="7 9" id="KW-0472">Membrane</keyword>
<feature type="region of interest" description="Disordered" evidence="8">
    <location>
        <begin position="1"/>
        <end position="27"/>
    </location>
</feature>
<protein>
    <submittedName>
        <fullName evidence="11">Putative major facilitator superfamily transporter</fullName>
    </submittedName>
</protein>
<evidence type="ECO:0000313" key="12">
    <source>
        <dbReference type="Proteomes" id="UP000003828"/>
    </source>
</evidence>
<dbReference type="Pfam" id="PF00083">
    <property type="entry name" value="Sugar_tr"/>
    <property type="match status" value="2"/>
</dbReference>
<dbReference type="STRING" id="1077972.ARGLB_005_00430"/>
<sequence length="459" mass="48428">MNSPRTKSKIGMKMSTSTRAGAPQHDRLDARQTRKVVTAGCVGIFVELYDNGIFAFMAGTLALVFLAPGNPDNALLFVFAGYAVSFFVRPLGAVVCGILGDKIGRQKLLVFVILLISVATAGIGLLPAYSAIGIAAPVLLVLLRLLQGFSVGGEAAGAMTFLAEHAPEGKRGIITSYAQIASFAALLTGTLVAYSMSPWLTQAAIDGGGFGSFAWRIPFLVAIPMGVIGWYIRKAISDTPNFQKLKEEGGLSKNPLKEAFASAEHRRAMVLALFIPLMNGSGYYVLFSYMPTFLKGKQLNFTIGEALLVTACSLVVICIAIPFMGALSDRIGRKKVIAGAAIAMAVLGIPAYALIATGNMALAILGACIMAVVFAGHTAVIHILIVELFPTRVRYSAYGLGYNISSALFGGTAPLLMTWLISSTGNVYMPAFYAVITALGTLAAVSTVKDRAHLPLRDA</sequence>
<evidence type="ECO:0000256" key="8">
    <source>
        <dbReference type="SAM" id="MobiDB-lite"/>
    </source>
</evidence>
<feature type="transmembrane region" description="Helical" evidence="9">
    <location>
        <begin position="397"/>
        <end position="421"/>
    </location>
</feature>
<evidence type="ECO:0000256" key="9">
    <source>
        <dbReference type="SAM" id="Phobius"/>
    </source>
</evidence>
<dbReference type="InterPro" id="IPR020846">
    <property type="entry name" value="MFS_dom"/>
</dbReference>
<dbReference type="EMBL" id="BAEG01000005">
    <property type="protein sequence ID" value="GAB11978.1"/>
    <property type="molecule type" value="Genomic_DNA"/>
</dbReference>
<keyword evidence="5" id="KW-0769">Symport</keyword>
<keyword evidence="2" id="KW-0813">Transport</keyword>
<dbReference type="GO" id="GO:0015293">
    <property type="term" value="F:symporter activity"/>
    <property type="evidence" value="ECO:0007669"/>
    <property type="project" value="UniProtKB-KW"/>
</dbReference>
<dbReference type="PANTHER" id="PTHR43528:SF1">
    <property type="entry name" value="ALPHA-KETOGLUTARATE PERMEASE"/>
    <property type="match status" value="1"/>
</dbReference>
<evidence type="ECO:0000259" key="10">
    <source>
        <dbReference type="PROSITE" id="PS50850"/>
    </source>
</evidence>
<evidence type="ECO:0000256" key="3">
    <source>
        <dbReference type="ARBA" id="ARBA00022475"/>
    </source>
</evidence>
<dbReference type="GO" id="GO:0005886">
    <property type="term" value="C:plasma membrane"/>
    <property type="evidence" value="ECO:0007669"/>
    <property type="project" value="UniProtKB-SubCell"/>
</dbReference>
<evidence type="ECO:0000256" key="1">
    <source>
        <dbReference type="ARBA" id="ARBA00004651"/>
    </source>
</evidence>
<dbReference type="Gene3D" id="1.20.1250.20">
    <property type="entry name" value="MFS general substrate transporter like domains"/>
    <property type="match status" value="2"/>
</dbReference>
<feature type="transmembrane region" description="Helical" evidence="9">
    <location>
        <begin position="138"/>
        <end position="162"/>
    </location>
</feature>
<dbReference type="AlphaFoldDB" id="H0QGM7"/>
<feature type="transmembrane region" description="Helical" evidence="9">
    <location>
        <begin position="36"/>
        <end position="68"/>
    </location>
</feature>
<dbReference type="PANTHER" id="PTHR43528">
    <property type="entry name" value="ALPHA-KETOGLUTARATE PERMEASE"/>
    <property type="match status" value="1"/>
</dbReference>
<evidence type="ECO:0000256" key="5">
    <source>
        <dbReference type="ARBA" id="ARBA00022847"/>
    </source>
</evidence>
<dbReference type="InterPro" id="IPR036259">
    <property type="entry name" value="MFS_trans_sf"/>
</dbReference>
<feature type="transmembrane region" description="Helical" evidence="9">
    <location>
        <begin position="213"/>
        <end position="232"/>
    </location>
</feature>
<feature type="transmembrane region" description="Helical" evidence="9">
    <location>
        <begin position="361"/>
        <end position="385"/>
    </location>
</feature>
<dbReference type="eggNOG" id="COG0477">
    <property type="taxonomic scope" value="Bacteria"/>
</dbReference>
<feature type="transmembrane region" description="Helical" evidence="9">
    <location>
        <begin position="306"/>
        <end position="324"/>
    </location>
</feature>
<evidence type="ECO:0000256" key="4">
    <source>
        <dbReference type="ARBA" id="ARBA00022692"/>
    </source>
</evidence>
<dbReference type="Proteomes" id="UP000003828">
    <property type="component" value="Unassembled WGS sequence"/>
</dbReference>
<accession>H0QGM7</accession>
<comment type="caution">
    <text evidence="11">The sequence shown here is derived from an EMBL/GenBank/DDBJ whole genome shotgun (WGS) entry which is preliminary data.</text>
</comment>
<feature type="domain" description="Major facilitator superfamily (MFS) profile" evidence="10">
    <location>
        <begin position="36"/>
        <end position="452"/>
    </location>
</feature>
<feature type="transmembrane region" description="Helical" evidence="9">
    <location>
        <begin position="268"/>
        <end position="286"/>
    </location>
</feature>
<name>H0QGM7_ARTG1</name>
<dbReference type="PROSITE" id="PS00217">
    <property type="entry name" value="SUGAR_TRANSPORT_2"/>
    <property type="match status" value="1"/>
</dbReference>
<evidence type="ECO:0000256" key="2">
    <source>
        <dbReference type="ARBA" id="ARBA00022448"/>
    </source>
</evidence>
<reference evidence="11 12" key="1">
    <citation type="submission" date="2011-12" db="EMBL/GenBank/DDBJ databases">
        <title>Whole genome shotgun sequence of Arthrobacter globiformis NBRC 12137.</title>
        <authorList>
            <person name="Miyazawa S."/>
            <person name="Hosoyama A."/>
            <person name="Tsuchikane K."/>
            <person name="Katsumata H."/>
            <person name="Yamazaki S."/>
            <person name="Fujita N."/>
        </authorList>
    </citation>
    <scope>NUCLEOTIDE SEQUENCE [LARGE SCALE GENOMIC DNA]</scope>
    <source>
        <strain evidence="11 12">NBRC 12137</strain>
    </source>
</reference>
<dbReference type="InterPro" id="IPR051084">
    <property type="entry name" value="H+-coupled_symporters"/>
</dbReference>
<dbReference type="InterPro" id="IPR005828">
    <property type="entry name" value="MFS_sugar_transport-like"/>
</dbReference>
<dbReference type="PROSITE" id="PS50850">
    <property type="entry name" value="MFS"/>
    <property type="match status" value="1"/>
</dbReference>
<organism evidence="11 12">
    <name type="scientific">Arthrobacter globiformis (strain ATCC 8010 / DSM 20124 / JCM 1332 / NBRC 12137 / NCIMB 8907 / NRRL B-2979 / 168)</name>
    <dbReference type="NCBI Taxonomy" id="1077972"/>
    <lineage>
        <taxon>Bacteria</taxon>
        <taxon>Bacillati</taxon>
        <taxon>Actinomycetota</taxon>
        <taxon>Actinomycetes</taxon>
        <taxon>Micrococcales</taxon>
        <taxon>Micrococcaceae</taxon>
        <taxon>Arthrobacter</taxon>
    </lineage>
</organism>
<evidence type="ECO:0000256" key="7">
    <source>
        <dbReference type="ARBA" id="ARBA00023136"/>
    </source>
</evidence>
<dbReference type="SUPFAM" id="SSF103473">
    <property type="entry name" value="MFS general substrate transporter"/>
    <property type="match status" value="1"/>
</dbReference>
<keyword evidence="6 9" id="KW-1133">Transmembrane helix</keyword>
<evidence type="ECO:0000313" key="11">
    <source>
        <dbReference type="EMBL" id="GAB11978.1"/>
    </source>
</evidence>
<dbReference type="InterPro" id="IPR005829">
    <property type="entry name" value="Sugar_transporter_CS"/>
</dbReference>
<keyword evidence="12" id="KW-1185">Reference proteome</keyword>
<keyword evidence="4 9" id="KW-0812">Transmembrane</keyword>
<keyword evidence="3" id="KW-1003">Cell membrane</keyword>